<dbReference type="Proteomes" id="UP000675781">
    <property type="component" value="Unassembled WGS sequence"/>
</dbReference>
<accession>A0A941IME5</accession>
<dbReference type="InterPro" id="IPR007527">
    <property type="entry name" value="Znf_SWIM"/>
</dbReference>
<protein>
    <submittedName>
        <fullName evidence="3">SWIM zinc finger family protein</fullName>
    </submittedName>
</protein>
<keyword evidence="1" id="KW-0863">Zinc-finger</keyword>
<feature type="domain" description="SWIM-type" evidence="2">
    <location>
        <begin position="49"/>
        <end position="86"/>
    </location>
</feature>
<evidence type="ECO:0000313" key="3">
    <source>
        <dbReference type="EMBL" id="MBR7834075.1"/>
    </source>
</evidence>
<keyword evidence="4" id="KW-1185">Reference proteome</keyword>
<comment type="caution">
    <text evidence="3">The sequence shown here is derived from an EMBL/GenBank/DDBJ whole genome shotgun (WGS) entry which is preliminary data.</text>
</comment>
<dbReference type="AlphaFoldDB" id="A0A941IME5"/>
<gene>
    <name evidence="3" type="ORF">KDL01_12420</name>
</gene>
<dbReference type="PROSITE" id="PS50966">
    <property type="entry name" value="ZF_SWIM"/>
    <property type="match status" value="1"/>
</dbReference>
<name>A0A941IME5_9ACTN</name>
<reference evidence="3" key="1">
    <citation type="submission" date="2021-04" db="EMBL/GenBank/DDBJ databases">
        <title>Genome based classification of Actinospica acidithermotolerans sp. nov., an actinobacterium isolated from an Indonesian hot spring.</title>
        <authorList>
            <person name="Kusuma A.B."/>
            <person name="Putra K.E."/>
            <person name="Nafisah S."/>
            <person name="Loh J."/>
            <person name="Nouioui I."/>
            <person name="Goodfellow M."/>
        </authorList>
    </citation>
    <scope>NUCLEOTIDE SEQUENCE</scope>
    <source>
        <strain evidence="3">CSCA 57</strain>
    </source>
</reference>
<organism evidence="3 4">
    <name type="scientific">Actinospica durhamensis</name>
    <dbReference type="NCBI Taxonomy" id="1508375"/>
    <lineage>
        <taxon>Bacteria</taxon>
        <taxon>Bacillati</taxon>
        <taxon>Actinomycetota</taxon>
        <taxon>Actinomycetes</taxon>
        <taxon>Catenulisporales</taxon>
        <taxon>Actinospicaceae</taxon>
        <taxon>Actinospica</taxon>
    </lineage>
</organism>
<dbReference type="RefSeq" id="WP_212528596.1">
    <property type="nucleotide sequence ID" value="NZ_JAGSOG010000047.1"/>
</dbReference>
<dbReference type="EMBL" id="JAGSOG010000047">
    <property type="protein sequence ID" value="MBR7834075.1"/>
    <property type="molecule type" value="Genomic_DNA"/>
</dbReference>
<proteinExistence type="predicted"/>
<dbReference type="GO" id="GO:0008270">
    <property type="term" value="F:zinc ion binding"/>
    <property type="evidence" value="ECO:0007669"/>
    <property type="project" value="UniProtKB-KW"/>
</dbReference>
<sequence>MALAFTEDDLRNAAGPMGFERGLGYRDGVEELDIGPDEVNAIVVGSFEYDVTLSRERGVLVGECSCPWGQEGNFCKHCVAVGLTVLAAWAAGTAGVAPGPARPDLDAWLESLGEAELREELRVLIRGDRELRRRFELRVAQAGQDAGQVRGLVRQLLRRGGREFIDYEDGDAYAVRVEEAGHAIEGLIVAGAGEEAMLVCREATGFALEALATAEDANGSISASVAELLPLHLHACRAAGPDPLELARHLAEHNLADEFDLGYDLGDYAELLGAKGFEHLRDVVAAAYERNPKGRRERALMEELVRRGGDLDELVALLARDLDSYGRQHLRIAIDLDAAGRGDEALKWAETGLRESTGFVGTDLVEFVALRYTQAGRFKDLLRLRRERFSSELTVSHFELLRETATALGIWESERNRAMVLLRRDAAKQGPLARYGMGPVLIDVLIAEGDFEGAWEQAQKGSSEPQRLKLAALIRPSRPAEALTVYQRALEPLRSQTGEEAYRRVMELLQGVQACHAVLGTAAEFAAYLAAFRAEQKRKRNLIRLLDAVGLTTDQGGVS</sequence>
<evidence type="ECO:0000256" key="1">
    <source>
        <dbReference type="PROSITE-ProRule" id="PRU00325"/>
    </source>
</evidence>
<dbReference type="Pfam" id="PF04434">
    <property type="entry name" value="SWIM"/>
    <property type="match status" value="1"/>
</dbReference>
<evidence type="ECO:0000259" key="2">
    <source>
        <dbReference type="PROSITE" id="PS50966"/>
    </source>
</evidence>
<evidence type="ECO:0000313" key="4">
    <source>
        <dbReference type="Proteomes" id="UP000675781"/>
    </source>
</evidence>
<keyword evidence="1" id="KW-0862">Zinc</keyword>
<keyword evidence="1" id="KW-0479">Metal-binding</keyword>